<reference evidence="1 2" key="1">
    <citation type="submission" date="2020-05" db="EMBL/GenBank/DDBJ databases">
        <title>WGS assembly of Panicum virgatum.</title>
        <authorList>
            <person name="Lovell J.T."/>
            <person name="Jenkins J."/>
            <person name="Shu S."/>
            <person name="Juenger T.E."/>
            <person name="Schmutz J."/>
        </authorList>
    </citation>
    <scope>NUCLEOTIDE SEQUENCE</scope>
    <source>
        <strain evidence="1">AP13</strain>
        <strain evidence="2">cv. AP13</strain>
    </source>
</reference>
<keyword evidence="2" id="KW-1185">Reference proteome</keyword>
<dbReference type="AlphaFoldDB" id="A0A8T0UZI6"/>
<evidence type="ECO:0000313" key="2">
    <source>
        <dbReference type="Proteomes" id="UP000823388"/>
    </source>
</evidence>
<dbReference type="EMBL" id="CM029041">
    <property type="protein sequence ID" value="KAG2629799.1"/>
    <property type="molecule type" value="Genomic_DNA"/>
</dbReference>
<dbReference type="EMBL" id="CM029041">
    <property type="protein sequence ID" value="KAG2629800.1"/>
    <property type="molecule type" value="Genomic_DNA"/>
</dbReference>
<accession>A0A8T0UZI6</accession>
<dbReference type="EMBL" id="CM029041">
    <property type="protein sequence ID" value="KAG2629798.1"/>
    <property type="molecule type" value="Genomic_DNA"/>
</dbReference>
<sequence length="72" mass="8062">MLWAAKFSSYEVHWWKVACISVRRPPTLPADASLGNEICSVNKSVEASLSIQQQPHGCVISMEHWSCFRAEG</sequence>
<name>A0A8T0UZI6_PANVG</name>
<proteinExistence type="predicted"/>
<comment type="caution">
    <text evidence="1">The sequence shown here is derived from an EMBL/GenBank/DDBJ whole genome shotgun (WGS) entry which is preliminary data.</text>
</comment>
<evidence type="ECO:0000313" key="1">
    <source>
        <dbReference type="EMBL" id="KAG2629801.1"/>
    </source>
</evidence>
<organism evidence="1 2">
    <name type="scientific">Panicum virgatum</name>
    <name type="common">Blackwell switchgrass</name>
    <dbReference type="NCBI Taxonomy" id="38727"/>
    <lineage>
        <taxon>Eukaryota</taxon>
        <taxon>Viridiplantae</taxon>
        <taxon>Streptophyta</taxon>
        <taxon>Embryophyta</taxon>
        <taxon>Tracheophyta</taxon>
        <taxon>Spermatophyta</taxon>
        <taxon>Magnoliopsida</taxon>
        <taxon>Liliopsida</taxon>
        <taxon>Poales</taxon>
        <taxon>Poaceae</taxon>
        <taxon>PACMAD clade</taxon>
        <taxon>Panicoideae</taxon>
        <taxon>Panicodae</taxon>
        <taxon>Paniceae</taxon>
        <taxon>Panicinae</taxon>
        <taxon>Panicum</taxon>
        <taxon>Panicum sect. Hiantes</taxon>
    </lineage>
</organism>
<protein>
    <submittedName>
        <fullName evidence="1">Uncharacterized protein</fullName>
    </submittedName>
</protein>
<dbReference type="Proteomes" id="UP000823388">
    <property type="component" value="Chromosome 3K"/>
</dbReference>
<dbReference type="EMBL" id="CM029041">
    <property type="protein sequence ID" value="KAG2629801.1"/>
    <property type="molecule type" value="Genomic_DNA"/>
</dbReference>
<dbReference type="EMBL" id="CM029041">
    <property type="protein sequence ID" value="KAG2629796.1"/>
    <property type="molecule type" value="Genomic_DNA"/>
</dbReference>
<dbReference type="EMBL" id="CM029041">
    <property type="protein sequence ID" value="KAG2629802.1"/>
    <property type="molecule type" value="Genomic_DNA"/>
</dbReference>
<dbReference type="EMBL" id="CM029041">
    <property type="protein sequence ID" value="KAG2629797.1"/>
    <property type="molecule type" value="Genomic_DNA"/>
</dbReference>
<gene>
    <name evidence="1" type="ORF">PVAP13_3KG439100</name>
</gene>